<accession>M0K4X2</accession>
<dbReference type="Proteomes" id="UP000011659">
    <property type="component" value="Unassembled WGS sequence"/>
</dbReference>
<organism evidence="1 2">
    <name type="scientific">Haloarcula marismortui ATCC 33800</name>
    <dbReference type="NCBI Taxonomy" id="662476"/>
    <lineage>
        <taxon>Archaea</taxon>
        <taxon>Methanobacteriati</taxon>
        <taxon>Methanobacteriota</taxon>
        <taxon>Stenosarchaea group</taxon>
        <taxon>Halobacteria</taxon>
        <taxon>Halobacteriales</taxon>
        <taxon>Haloarculaceae</taxon>
        <taxon>Haloarcula</taxon>
    </lineage>
</organism>
<evidence type="ECO:0000313" key="2">
    <source>
        <dbReference type="Proteomes" id="UP000011659"/>
    </source>
</evidence>
<comment type="caution">
    <text evidence="1">The sequence shown here is derived from an EMBL/GenBank/DDBJ whole genome shotgun (WGS) entry which is preliminary data.</text>
</comment>
<protein>
    <submittedName>
        <fullName evidence="1">Uncharacterized protein</fullName>
    </submittedName>
</protein>
<name>M0K4X2_9EURY</name>
<sequence>MELIVNNQREIETLEELRDTLLPKLMSGDLMINDINVEENLLVSEV</sequence>
<dbReference type="SUPFAM" id="SSF116734">
    <property type="entry name" value="DNA methylase specificity domain"/>
    <property type="match status" value="1"/>
</dbReference>
<proteinExistence type="predicted"/>
<evidence type="ECO:0000313" key="1">
    <source>
        <dbReference type="EMBL" id="EMA15194.1"/>
    </source>
</evidence>
<keyword evidence="2" id="KW-1185">Reference proteome</keyword>
<dbReference type="AlphaFoldDB" id="M0K4X2"/>
<reference evidence="1 2" key="1">
    <citation type="journal article" date="2014" name="PLoS Genet.">
        <title>Phylogenetically driven sequencing of extremely halophilic archaea reveals strategies for static and dynamic osmo-response.</title>
        <authorList>
            <person name="Becker E.A."/>
            <person name="Seitzer P.M."/>
            <person name="Tritt A."/>
            <person name="Larsen D."/>
            <person name="Krusor M."/>
            <person name="Yao A.I."/>
            <person name="Wu D."/>
            <person name="Madern D."/>
            <person name="Eisen J.A."/>
            <person name="Darling A.E."/>
            <person name="Facciotti M.T."/>
        </authorList>
    </citation>
    <scope>NUCLEOTIDE SEQUENCE [LARGE SCALE GENOMIC DNA]</scope>
    <source>
        <strain evidence="1 2">ATCC 33800</strain>
    </source>
</reference>
<dbReference type="EMBL" id="AOLR01000008">
    <property type="protein sequence ID" value="EMA15194.1"/>
    <property type="molecule type" value="Genomic_DNA"/>
</dbReference>
<gene>
    <name evidence="1" type="ORF">C436_05420</name>
</gene>